<accession>A0A815CU64</accession>
<gene>
    <name evidence="1" type="ORF">XAT740_LOCUS28148</name>
</gene>
<comment type="caution">
    <text evidence="1">The sequence shown here is derived from an EMBL/GenBank/DDBJ whole genome shotgun (WGS) entry which is preliminary data.</text>
</comment>
<dbReference type="Proteomes" id="UP000663828">
    <property type="component" value="Unassembled WGS sequence"/>
</dbReference>
<reference evidence="1" key="1">
    <citation type="submission" date="2021-02" db="EMBL/GenBank/DDBJ databases">
        <authorList>
            <person name="Nowell W R."/>
        </authorList>
    </citation>
    <scope>NUCLEOTIDE SEQUENCE</scope>
</reference>
<protein>
    <submittedName>
        <fullName evidence="1">Uncharacterized protein</fullName>
    </submittedName>
</protein>
<dbReference type="EMBL" id="CAJNOR010002390">
    <property type="protein sequence ID" value="CAF1287429.1"/>
    <property type="molecule type" value="Genomic_DNA"/>
</dbReference>
<keyword evidence="2" id="KW-1185">Reference proteome</keyword>
<evidence type="ECO:0000313" key="2">
    <source>
        <dbReference type="Proteomes" id="UP000663828"/>
    </source>
</evidence>
<sequence>MGSESTVGISIRNVEIGEALHDKSQLATKGVFTCVAVLIFLQDDGLFLAHISSQVIIARSVPAVISCAIPAARNLLESSITVPDPTQISTDPVAGMVDLGSEIFDIGGKHPLVEVQHIIENAIIMLDTNHKDTVPESIFLMGGVQNAEYEKLNDALTDWRLSPSIIGPSCEIISSQRLRTFIEKIKYHNLCINFIENSISVGDIIDSTWISDVSIVCDKTLTPPLTAICQYFGKDSQMDKDRVSSPTVIYIFNFSRDEPHAFICPTRDPSPFVLNIIHKINVKVDEKSPSTNLFVNLIDHVIHDLIPQIRDQ</sequence>
<name>A0A815CU64_ADIRI</name>
<organism evidence="1 2">
    <name type="scientific">Adineta ricciae</name>
    <name type="common">Rotifer</name>
    <dbReference type="NCBI Taxonomy" id="249248"/>
    <lineage>
        <taxon>Eukaryota</taxon>
        <taxon>Metazoa</taxon>
        <taxon>Spiralia</taxon>
        <taxon>Gnathifera</taxon>
        <taxon>Rotifera</taxon>
        <taxon>Eurotatoria</taxon>
        <taxon>Bdelloidea</taxon>
        <taxon>Adinetida</taxon>
        <taxon>Adinetidae</taxon>
        <taxon>Adineta</taxon>
    </lineage>
</organism>
<proteinExistence type="predicted"/>
<dbReference type="AlphaFoldDB" id="A0A815CU64"/>
<evidence type="ECO:0000313" key="1">
    <source>
        <dbReference type="EMBL" id="CAF1287429.1"/>
    </source>
</evidence>